<keyword evidence="2" id="KW-0238">DNA-binding</keyword>
<dbReference type="Pfam" id="PF01638">
    <property type="entry name" value="HxlR"/>
    <property type="match status" value="1"/>
</dbReference>
<accession>A0ABP6KHY6</accession>
<dbReference type="Gene3D" id="1.10.10.10">
    <property type="entry name" value="Winged helix-like DNA-binding domain superfamily/Winged helix DNA-binding domain"/>
    <property type="match status" value="1"/>
</dbReference>
<keyword evidence="3" id="KW-0804">Transcription</keyword>
<sequence length="191" mass="20830">MSGTHTDVPSVLAHELPRPVPADEFAACPVSDVFRRVGDKWSMLLVILLGGRPHRYNELHRAVEGISQRMLTRTLRGLETDGLVWREVRPTVPPAVEYGLTPLGRTLLEPLSALADWAVRHEAEIGEARSRRAPARESREASEAPEAREASEDAGRAPYDTRHGPGQARRARPGASAGPARHPRGPGQAPT</sequence>
<evidence type="ECO:0000256" key="3">
    <source>
        <dbReference type="ARBA" id="ARBA00023163"/>
    </source>
</evidence>
<keyword evidence="7" id="KW-1185">Reference proteome</keyword>
<gene>
    <name evidence="6" type="ORF">GCM10017559_29780</name>
</gene>
<evidence type="ECO:0000256" key="4">
    <source>
        <dbReference type="SAM" id="MobiDB-lite"/>
    </source>
</evidence>
<dbReference type="InterPro" id="IPR002577">
    <property type="entry name" value="HTH_HxlR"/>
</dbReference>
<evidence type="ECO:0000313" key="6">
    <source>
        <dbReference type="EMBL" id="GAA3005993.1"/>
    </source>
</evidence>
<dbReference type="RefSeq" id="WP_344894435.1">
    <property type="nucleotide sequence ID" value="NZ_BAAAWD010000007.1"/>
</dbReference>
<organism evidence="6 7">
    <name type="scientific">Streptosporangium longisporum</name>
    <dbReference type="NCBI Taxonomy" id="46187"/>
    <lineage>
        <taxon>Bacteria</taxon>
        <taxon>Bacillati</taxon>
        <taxon>Actinomycetota</taxon>
        <taxon>Actinomycetes</taxon>
        <taxon>Streptosporangiales</taxon>
        <taxon>Streptosporangiaceae</taxon>
        <taxon>Streptosporangium</taxon>
    </lineage>
</organism>
<feature type="domain" description="HTH hxlR-type" evidence="5">
    <location>
        <begin position="28"/>
        <end position="126"/>
    </location>
</feature>
<keyword evidence="1" id="KW-0805">Transcription regulation</keyword>
<feature type="compositionally biased region" description="Low complexity" evidence="4">
    <location>
        <begin position="164"/>
        <end position="191"/>
    </location>
</feature>
<dbReference type="EMBL" id="BAAAWD010000007">
    <property type="protein sequence ID" value="GAA3005993.1"/>
    <property type="molecule type" value="Genomic_DNA"/>
</dbReference>
<dbReference type="Proteomes" id="UP001499930">
    <property type="component" value="Unassembled WGS sequence"/>
</dbReference>
<dbReference type="PROSITE" id="PS51118">
    <property type="entry name" value="HTH_HXLR"/>
    <property type="match status" value="1"/>
</dbReference>
<name>A0ABP6KHY6_9ACTN</name>
<feature type="compositionally biased region" description="Basic and acidic residues" evidence="4">
    <location>
        <begin position="125"/>
        <end position="163"/>
    </location>
</feature>
<reference evidence="7" key="1">
    <citation type="journal article" date="2019" name="Int. J. Syst. Evol. Microbiol.">
        <title>The Global Catalogue of Microorganisms (GCM) 10K type strain sequencing project: providing services to taxonomists for standard genome sequencing and annotation.</title>
        <authorList>
            <consortium name="The Broad Institute Genomics Platform"/>
            <consortium name="The Broad Institute Genome Sequencing Center for Infectious Disease"/>
            <person name="Wu L."/>
            <person name="Ma J."/>
        </authorList>
    </citation>
    <scope>NUCLEOTIDE SEQUENCE [LARGE SCALE GENOMIC DNA]</scope>
    <source>
        <strain evidence="7">JCM 3106</strain>
    </source>
</reference>
<feature type="region of interest" description="Disordered" evidence="4">
    <location>
        <begin position="125"/>
        <end position="191"/>
    </location>
</feature>
<evidence type="ECO:0000256" key="2">
    <source>
        <dbReference type="ARBA" id="ARBA00023125"/>
    </source>
</evidence>
<dbReference type="SUPFAM" id="SSF46785">
    <property type="entry name" value="Winged helix' DNA-binding domain"/>
    <property type="match status" value="1"/>
</dbReference>
<proteinExistence type="predicted"/>
<evidence type="ECO:0000256" key="1">
    <source>
        <dbReference type="ARBA" id="ARBA00023015"/>
    </source>
</evidence>
<protein>
    <recommendedName>
        <fullName evidence="5">HTH hxlR-type domain-containing protein</fullName>
    </recommendedName>
</protein>
<comment type="caution">
    <text evidence="6">The sequence shown here is derived from an EMBL/GenBank/DDBJ whole genome shotgun (WGS) entry which is preliminary data.</text>
</comment>
<dbReference type="InterPro" id="IPR036390">
    <property type="entry name" value="WH_DNA-bd_sf"/>
</dbReference>
<dbReference type="PANTHER" id="PTHR33204">
    <property type="entry name" value="TRANSCRIPTIONAL REGULATOR, MARR FAMILY"/>
    <property type="match status" value="1"/>
</dbReference>
<dbReference type="PANTHER" id="PTHR33204:SF39">
    <property type="entry name" value="TRANSCRIPTIONAL REGULATORY PROTEIN"/>
    <property type="match status" value="1"/>
</dbReference>
<evidence type="ECO:0000313" key="7">
    <source>
        <dbReference type="Proteomes" id="UP001499930"/>
    </source>
</evidence>
<dbReference type="InterPro" id="IPR036388">
    <property type="entry name" value="WH-like_DNA-bd_sf"/>
</dbReference>
<evidence type="ECO:0000259" key="5">
    <source>
        <dbReference type="PROSITE" id="PS51118"/>
    </source>
</evidence>